<gene>
    <name evidence="1" type="ORF">H5P28_02140</name>
</gene>
<dbReference type="EMBL" id="JACHVB010000012">
    <property type="protein sequence ID" value="MBC2593051.1"/>
    <property type="molecule type" value="Genomic_DNA"/>
</dbReference>
<evidence type="ECO:0000313" key="1">
    <source>
        <dbReference type="EMBL" id="MBC2593051.1"/>
    </source>
</evidence>
<dbReference type="RefSeq" id="WP_185674050.1">
    <property type="nucleotide sequence ID" value="NZ_JACHVB010000012.1"/>
</dbReference>
<dbReference type="AlphaFoldDB" id="A0A842HCC3"/>
<evidence type="ECO:0000313" key="2">
    <source>
        <dbReference type="Proteomes" id="UP000546464"/>
    </source>
</evidence>
<dbReference type="InterPro" id="IPR009279">
    <property type="entry name" value="Portal_Mu"/>
</dbReference>
<reference evidence="1 2" key="1">
    <citation type="submission" date="2020-07" db="EMBL/GenBank/DDBJ databases">
        <authorList>
            <person name="Feng X."/>
        </authorList>
    </citation>
    <scope>NUCLEOTIDE SEQUENCE [LARGE SCALE GENOMIC DNA]</scope>
    <source>
        <strain evidence="1 2">JCM31066</strain>
    </source>
</reference>
<dbReference type="Proteomes" id="UP000546464">
    <property type="component" value="Unassembled WGS sequence"/>
</dbReference>
<accession>A0A842HCC3</accession>
<comment type="caution">
    <text evidence="1">The sequence shown here is derived from an EMBL/GenBank/DDBJ whole genome shotgun (WGS) entry which is preliminary data.</text>
</comment>
<protein>
    <submittedName>
        <fullName evidence="1">DUF935 family protein</fullName>
    </submittedName>
</protein>
<dbReference type="Pfam" id="PF06074">
    <property type="entry name" value="Portal_Mu"/>
    <property type="match status" value="1"/>
</dbReference>
<keyword evidence="2" id="KW-1185">Reference proteome</keyword>
<sequence length="402" mass="45051">MKTASLIPHDRARTSRRARFNPIRHLTPDTLTRMLDAFHAGELRQAALAWEAIEQRDDLVKAVATKRKKAVGRFGWQIETFDQSEEAARHAAALEFFYRQLTAAHACDLNESGGFSLLVRQMMDAVGKRYAVHEIVWQPIRVQDNAQTPGLPSTLLTAQFRFVPLWFMENRTGQLRFLESDTATEGRPLEREGWLVTTGDGLMEATAIAYLFKHLPLRDWLVYCERNGMPGVRGVTDAAPNTPEWEAAREAVRDFGAEFHALMSRGTQIEAIDLRGSGELPYPALVDRMDKAIATLWRGSSMGTVADSGAGISLQGKETALIEREDAEHIAGTLHTQIDRTVLRYLFNTNQPRARIVIRHKESGLSAEELDTAREIIGTAIPKVINQFVRRLLGKDKPSSPN</sequence>
<organism evidence="1 2">
    <name type="scientific">Ruficoccus amylovorans</name>
    <dbReference type="NCBI Taxonomy" id="1804625"/>
    <lineage>
        <taxon>Bacteria</taxon>
        <taxon>Pseudomonadati</taxon>
        <taxon>Verrucomicrobiota</taxon>
        <taxon>Opitutia</taxon>
        <taxon>Puniceicoccales</taxon>
        <taxon>Cerasicoccaceae</taxon>
        <taxon>Ruficoccus</taxon>
    </lineage>
</organism>
<name>A0A842HCC3_9BACT</name>
<proteinExistence type="predicted"/>